<dbReference type="WBParaSite" id="ES5_v2.g862.t1">
    <property type="protein sequence ID" value="ES5_v2.g862.t1"/>
    <property type="gene ID" value="ES5_v2.g862"/>
</dbReference>
<evidence type="ECO:0000313" key="2">
    <source>
        <dbReference type="WBParaSite" id="ES5_v2.g862.t1"/>
    </source>
</evidence>
<protein>
    <submittedName>
        <fullName evidence="2">Ubiquitin-like domain-containing protein</fullName>
    </submittedName>
</protein>
<dbReference type="Proteomes" id="UP000887579">
    <property type="component" value="Unplaced"/>
</dbReference>
<proteinExistence type="predicted"/>
<name>A0AC34GVC1_9BILA</name>
<evidence type="ECO:0000313" key="1">
    <source>
        <dbReference type="Proteomes" id="UP000887579"/>
    </source>
</evidence>
<sequence length="492" mass="56372">MMLPRDLLYAGIKKVAEDNGLTIVPKGTYGASALSSSALFERVYQWIDIPRSEGTCGASALSSSALFERVYQWIDIPRSEVRVIFKYEFFSTKCFSIRRDVPITCKLVTSVSDLKSQLCKEELIPLEAIKELRFEDEELEENKTLRSYNMQDDASINIIQAQLFEIIYVKGLEGPDFPITANLYGTALELKKMYSEKQNIGIDAIQFNYEGRELKDDRILCYYGISTKTTIEVIVEPLYERLFILRANQPIIIVTANLYGTVKELKQIYCEKDGIHPEAVQFIHKGKQLEDDCILSFYGISCDDTLQVTLFLKGGGQLFYIDMDEYNSDYDYDFTKVNDYSSTFSRGGISYTRPVGSYRYAINIKKYGDKKWLGCVNGAGEWAVAYHGTKANNILPIVQNGFQLAKCERFRYGKGIYCTPDPKTAIGYATEFKHKTSFFSFEKSYKVVLQTRVDPYTMEKIEKADDQKYDGDYWLIPNDRDIRPYGVCIFPV</sequence>
<organism evidence="1 2">
    <name type="scientific">Panagrolaimus sp. ES5</name>
    <dbReference type="NCBI Taxonomy" id="591445"/>
    <lineage>
        <taxon>Eukaryota</taxon>
        <taxon>Metazoa</taxon>
        <taxon>Ecdysozoa</taxon>
        <taxon>Nematoda</taxon>
        <taxon>Chromadorea</taxon>
        <taxon>Rhabditida</taxon>
        <taxon>Tylenchina</taxon>
        <taxon>Panagrolaimomorpha</taxon>
        <taxon>Panagrolaimoidea</taxon>
        <taxon>Panagrolaimidae</taxon>
        <taxon>Panagrolaimus</taxon>
    </lineage>
</organism>
<reference evidence="2" key="1">
    <citation type="submission" date="2022-11" db="UniProtKB">
        <authorList>
            <consortium name="WormBaseParasite"/>
        </authorList>
    </citation>
    <scope>IDENTIFICATION</scope>
</reference>
<accession>A0AC34GVC1</accession>